<evidence type="ECO:0008006" key="4">
    <source>
        <dbReference type="Google" id="ProtNLM"/>
    </source>
</evidence>
<dbReference type="EMBL" id="SMAO01000005">
    <property type="protein sequence ID" value="TCT20704.1"/>
    <property type="molecule type" value="Genomic_DNA"/>
</dbReference>
<accession>A0A4R3MWI1</accession>
<feature type="transmembrane region" description="Helical" evidence="1">
    <location>
        <begin position="112"/>
        <end position="130"/>
    </location>
</feature>
<sequence length="168" mass="18318">MQNNARARQNPDVATHPRRRLIYNLLAWLCFGLGFVGMVVPLMPTTVFWIAAAWLWLRSKPQRVRFLVEHPHFGASIRGFLEHGEICRTGKIAAIGGMAGSYLIWFGLVQPGWVTAVLVATILASVALWIGTRPDSQRPPASSVAVTLDLSSLARVQPAAKPPADPSG</sequence>
<keyword evidence="1" id="KW-0812">Transmembrane</keyword>
<keyword evidence="1" id="KW-0472">Membrane</keyword>
<evidence type="ECO:0000256" key="1">
    <source>
        <dbReference type="SAM" id="Phobius"/>
    </source>
</evidence>
<dbReference type="RefSeq" id="WP_132977312.1">
    <property type="nucleotide sequence ID" value="NZ_SMAO01000005.1"/>
</dbReference>
<name>A0A4R3MWI1_9GAMM</name>
<dbReference type="InterPro" id="IPR007401">
    <property type="entry name" value="DUF454"/>
</dbReference>
<protein>
    <recommendedName>
        <fullName evidence="4">DUF454 domain-containing protein</fullName>
    </recommendedName>
</protein>
<proteinExistence type="predicted"/>
<dbReference type="PANTHER" id="PTHR35813:SF1">
    <property type="entry name" value="INNER MEMBRANE PROTEIN YBAN"/>
    <property type="match status" value="1"/>
</dbReference>
<evidence type="ECO:0000313" key="2">
    <source>
        <dbReference type="EMBL" id="TCT20704.1"/>
    </source>
</evidence>
<dbReference type="GO" id="GO:0005886">
    <property type="term" value="C:plasma membrane"/>
    <property type="evidence" value="ECO:0007669"/>
    <property type="project" value="TreeGrafter"/>
</dbReference>
<reference evidence="2 3" key="1">
    <citation type="submission" date="2019-03" db="EMBL/GenBank/DDBJ databases">
        <title>Genomic Encyclopedia of Type Strains, Phase IV (KMG-IV): sequencing the most valuable type-strain genomes for metagenomic binning, comparative biology and taxonomic classification.</title>
        <authorList>
            <person name="Goeker M."/>
        </authorList>
    </citation>
    <scope>NUCLEOTIDE SEQUENCE [LARGE SCALE GENOMIC DNA]</scope>
    <source>
        <strain evidence="2 3">DSM 13587</strain>
    </source>
</reference>
<organism evidence="2 3">
    <name type="scientific">Thiobaca trueperi</name>
    <dbReference type="NCBI Taxonomy" id="127458"/>
    <lineage>
        <taxon>Bacteria</taxon>
        <taxon>Pseudomonadati</taxon>
        <taxon>Pseudomonadota</taxon>
        <taxon>Gammaproteobacteria</taxon>
        <taxon>Chromatiales</taxon>
        <taxon>Chromatiaceae</taxon>
        <taxon>Thiobaca</taxon>
    </lineage>
</organism>
<feature type="transmembrane region" description="Helical" evidence="1">
    <location>
        <begin position="25"/>
        <end position="57"/>
    </location>
</feature>
<dbReference type="Pfam" id="PF04304">
    <property type="entry name" value="DUF454"/>
    <property type="match status" value="1"/>
</dbReference>
<dbReference type="Proteomes" id="UP000295717">
    <property type="component" value="Unassembled WGS sequence"/>
</dbReference>
<dbReference type="OrthoDB" id="9816293at2"/>
<keyword evidence="1" id="KW-1133">Transmembrane helix</keyword>
<keyword evidence="3" id="KW-1185">Reference proteome</keyword>
<dbReference type="PANTHER" id="PTHR35813">
    <property type="entry name" value="INNER MEMBRANE PROTEIN YBAN"/>
    <property type="match status" value="1"/>
</dbReference>
<gene>
    <name evidence="2" type="ORF">EDC35_105143</name>
</gene>
<comment type="caution">
    <text evidence="2">The sequence shown here is derived from an EMBL/GenBank/DDBJ whole genome shotgun (WGS) entry which is preliminary data.</text>
</comment>
<dbReference type="AlphaFoldDB" id="A0A4R3MWI1"/>
<evidence type="ECO:0000313" key="3">
    <source>
        <dbReference type="Proteomes" id="UP000295717"/>
    </source>
</evidence>